<evidence type="ECO:0000256" key="7">
    <source>
        <dbReference type="ARBA" id="ARBA00023242"/>
    </source>
</evidence>
<keyword evidence="3" id="KW-0805">Transcription regulation</keyword>
<dbReference type="FunFam" id="1.10.10.60:FF:000117">
    <property type="entry name" value="BEL1-like homeodomain protein 9"/>
    <property type="match status" value="1"/>
</dbReference>
<dbReference type="SUPFAM" id="SSF46689">
    <property type="entry name" value="Homeodomain-like"/>
    <property type="match status" value="1"/>
</dbReference>
<dbReference type="InterPro" id="IPR009057">
    <property type="entry name" value="Homeodomain-like_sf"/>
</dbReference>
<keyword evidence="6" id="KW-0804">Transcription</keyword>
<evidence type="ECO:0000256" key="4">
    <source>
        <dbReference type="ARBA" id="ARBA00023125"/>
    </source>
</evidence>
<protein>
    <submittedName>
        <fullName evidence="11">BEL1-like homeodomain protein 9</fullName>
    </submittedName>
</protein>
<evidence type="ECO:0000259" key="10">
    <source>
        <dbReference type="PROSITE" id="PS50071"/>
    </source>
</evidence>
<evidence type="ECO:0000256" key="1">
    <source>
        <dbReference type="ARBA" id="ARBA00004123"/>
    </source>
</evidence>
<dbReference type="SMART" id="SM00389">
    <property type="entry name" value="HOX"/>
    <property type="match status" value="1"/>
</dbReference>
<keyword evidence="7 8" id="KW-0539">Nucleus</keyword>
<accession>A0A834XLK8</accession>
<dbReference type="Pfam" id="PF05920">
    <property type="entry name" value="Homeobox_KN"/>
    <property type="match status" value="1"/>
</dbReference>
<feature type="region of interest" description="Disordered" evidence="9">
    <location>
        <begin position="178"/>
        <end position="204"/>
    </location>
</feature>
<sequence length="319" mass="36434">MLINITQVFRRYRQYYQQMQAVITSFEYVAGLGNAAPYACLAIKSMSKHFRCLKNAITDQLHFTKNAHLNIISNSKDESPLGNSDRAPYNQVPVRNPEFLNHQPVWRPQRGLPERAVTVLKAWLFEHFLHPYPTDSDKQMLAKQTGLSRSQVSNWFINARVRLWKPMVEEIHMLETRQAQKNQQREEHHRNRTSENPSTSTNKFLDVPYKRTRNELSNIPVRSQEQLNLPYTTSNQNHPVGVGVTMVAAGNSNGVSLTLGLHQNHGIGISESFPMNPAHRFGVPLEPSNEGYVMSGFESQNQHFGRDVMGGQLLRDFVG</sequence>
<dbReference type="AlphaFoldDB" id="A0A834XLK8"/>
<dbReference type="CDD" id="cd00086">
    <property type="entry name" value="homeodomain"/>
    <property type="match status" value="1"/>
</dbReference>
<dbReference type="GO" id="GO:0003677">
    <property type="term" value="F:DNA binding"/>
    <property type="evidence" value="ECO:0007669"/>
    <property type="project" value="UniProtKB-UniRule"/>
</dbReference>
<evidence type="ECO:0000256" key="8">
    <source>
        <dbReference type="PROSITE-ProRule" id="PRU00108"/>
    </source>
</evidence>
<feature type="compositionally biased region" description="Basic and acidic residues" evidence="9">
    <location>
        <begin position="183"/>
        <end position="193"/>
    </location>
</feature>
<name>A0A834XLK8_9FABA</name>
<keyword evidence="5 8" id="KW-0371">Homeobox</keyword>
<feature type="compositionally biased region" description="Polar residues" evidence="9">
    <location>
        <begin position="194"/>
        <end position="203"/>
    </location>
</feature>
<gene>
    <name evidence="11" type="ORF">G2W53_002348</name>
</gene>
<dbReference type="PANTHER" id="PTHR11850">
    <property type="entry name" value="HOMEOBOX PROTEIN TRANSCRIPTION FACTORS"/>
    <property type="match status" value="1"/>
</dbReference>
<dbReference type="SMART" id="SM00574">
    <property type="entry name" value="POX"/>
    <property type="match status" value="1"/>
</dbReference>
<dbReference type="OrthoDB" id="10056939at2759"/>
<dbReference type="InterPro" id="IPR006563">
    <property type="entry name" value="POX_dom"/>
</dbReference>
<dbReference type="GO" id="GO:0005634">
    <property type="term" value="C:nucleus"/>
    <property type="evidence" value="ECO:0007669"/>
    <property type="project" value="UniProtKB-SubCell"/>
</dbReference>
<evidence type="ECO:0000313" key="11">
    <source>
        <dbReference type="EMBL" id="KAF7845443.1"/>
    </source>
</evidence>
<proteinExistence type="inferred from homology"/>
<keyword evidence="12" id="KW-1185">Reference proteome</keyword>
<evidence type="ECO:0000256" key="5">
    <source>
        <dbReference type="ARBA" id="ARBA00023155"/>
    </source>
</evidence>
<dbReference type="PROSITE" id="PS50071">
    <property type="entry name" value="HOMEOBOX_2"/>
    <property type="match status" value="1"/>
</dbReference>
<comment type="subcellular location">
    <subcellularLocation>
        <location evidence="1 8">Nucleus</location>
    </subcellularLocation>
</comment>
<dbReference type="GO" id="GO:0006355">
    <property type="term" value="P:regulation of DNA-templated transcription"/>
    <property type="evidence" value="ECO:0007669"/>
    <property type="project" value="InterPro"/>
</dbReference>
<evidence type="ECO:0000256" key="2">
    <source>
        <dbReference type="ARBA" id="ARBA00006454"/>
    </source>
</evidence>
<feature type="DNA-binding region" description="Homeobox" evidence="8">
    <location>
        <begin position="105"/>
        <end position="167"/>
    </location>
</feature>
<dbReference type="InterPro" id="IPR008422">
    <property type="entry name" value="KN_HD"/>
</dbReference>
<reference evidence="11" key="1">
    <citation type="submission" date="2020-09" db="EMBL/GenBank/DDBJ databases">
        <title>Genome-Enabled Discovery of Anthraquinone Biosynthesis in Senna tora.</title>
        <authorList>
            <person name="Kang S.-H."/>
            <person name="Pandey R.P."/>
            <person name="Lee C.-M."/>
            <person name="Sim J.-S."/>
            <person name="Jeong J.-T."/>
            <person name="Choi B.-S."/>
            <person name="Jung M."/>
            <person name="Ginzburg D."/>
            <person name="Zhao K."/>
            <person name="Won S.Y."/>
            <person name="Oh T.-J."/>
            <person name="Yu Y."/>
            <person name="Kim N.-H."/>
            <person name="Lee O.R."/>
            <person name="Lee T.-H."/>
            <person name="Bashyal P."/>
            <person name="Kim T.-S."/>
            <person name="Lee W.-H."/>
            <person name="Kawkins C."/>
            <person name="Kim C.-K."/>
            <person name="Kim J.S."/>
            <person name="Ahn B.O."/>
            <person name="Rhee S.Y."/>
            <person name="Sohng J.K."/>
        </authorList>
    </citation>
    <scope>NUCLEOTIDE SEQUENCE</scope>
    <source>
        <tissue evidence="11">Leaf</tissue>
    </source>
</reference>
<dbReference type="Gene3D" id="1.10.10.60">
    <property type="entry name" value="Homeodomain-like"/>
    <property type="match status" value="1"/>
</dbReference>
<organism evidence="11 12">
    <name type="scientific">Senna tora</name>
    <dbReference type="NCBI Taxonomy" id="362788"/>
    <lineage>
        <taxon>Eukaryota</taxon>
        <taxon>Viridiplantae</taxon>
        <taxon>Streptophyta</taxon>
        <taxon>Embryophyta</taxon>
        <taxon>Tracheophyta</taxon>
        <taxon>Spermatophyta</taxon>
        <taxon>Magnoliopsida</taxon>
        <taxon>eudicotyledons</taxon>
        <taxon>Gunneridae</taxon>
        <taxon>Pentapetalae</taxon>
        <taxon>rosids</taxon>
        <taxon>fabids</taxon>
        <taxon>Fabales</taxon>
        <taxon>Fabaceae</taxon>
        <taxon>Caesalpinioideae</taxon>
        <taxon>Cassia clade</taxon>
        <taxon>Senna</taxon>
    </lineage>
</organism>
<evidence type="ECO:0000256" key="3">
    <source>
        <dbReference type="ARBA" id="ARBA00023015"/>
    </source>
</evidence>
<feature type="domain" description="Homeobox" evidence="10">
    <location>
        <begin position="103"/>
        <end position="166"/>
    </location>
</feature>
<dbReference type="EMBL" id="JAAIUW010000001">
    <property type="protein sequence ID" value="KAF7845443.1"/>
    <property type="molecule type" value="Genomic_DNA"/>
</dbReference>
<evidence type="ECO:0000256" key="9">
    <source>
        <dbReference type="SAM" id="MobiDB-lite"/>
    </source>
</evidence>
<keyword evidence="4 8" id="KW-0238">DNA-binding</keyword>
<dbReference type="Pfam" id="PF07526">
    <property type="entry name" value="POX"/>
    <property type="match status" value="1"/>
</dbReference>
<comment type="caution">
    <text evidence="11">The sequence shown here is derived from an EMBL/GenBank/DDBJ whole genome shotgun (WGS) entry which is preliminary data.</text>
</comment>
<evidence type="ECO:0000313" key="12">
    <source>
        <dbReference type="Proteomes" id="UP000634136"/>
    </source>
</evidence>
<evidence type="ECO:0000256" key="6">
    <source>
        <dbReference type="ARBA" id="ARBA00023163"/>
    </source>
</evidence>
<comment type="similarity">
    <text evidence="2">Belongs to the TALE/BELL homeobox family.</text>
</comment>
<dbReference type="Proteomes" id="UP000634136">
    <property type="component" value="Unassembled WGS sequence"/>
</dbReference>
<dbReference type="InterPro" id="IPR001356">
    <property type="entry name" value="HD"/>
</dbReference>
<dbReference type="InterPro" id="IPR050224">
    <property type="entry name" value="TALE_homeobox"/>
</dbReference>